<keyword evidence="1" id="KW-0732">Signal</keyword>
<accession>A0ABV8T6W3</accession>
<reference evidence="3" key="1">
    <citation type="journal article" date="2019" name="Int. J. Syst. Evol. Microbiol.">
        <title>The Global Catalogue of Microorganisms (GCM) 10K type strain sequencing project: providing services to taxonomists for standard genome sequencing and annotation.</title>
        <authorList>
            <consortium name="The Broad Institute Genomics Platform"/>
            <consortium name="The Broad Institute Genome Sequencing Center for Infectious Disease"/>
            <person name="Wu L."/>
            <person name="Ma J."/>
        </authorList>
    </citation>
    <scope>NUCLEOTIDE SEQUENCE [LARGE SCALE GENOMIC DNA]</scope>
    <source>
        <strain evidence="3">PCU 347</strain>
    </source>
</reference>
<proteinExistence type="predicted"/>
<evidence type="ECO:0000313" key="2">
    <source>
        <dbReference type="EMBL" id="MFC4326272.1"/>
    </source>
</evidence>
<dbReference type="Proteomes" id="UP001595824">
    <property type="component" value="Unassembled WGS sequence"/>
</dbReference>
<feature type="chain" id="PRO_5046280422" description="Secreted protein" evidence="1">
    <location>
        <begin position="31"/>
        <end position="78"/>
    </location>
</feature>
<keyword evidence="3" id="KW-1185">Reference proteome</keyword>
<name>A0ABV8T6W3_9ACTN</name>
<dbReference type="RefSeq" id="WP_026252222.1">
    <property type="nucleotide sequence ID" value="NZ_JBHSDP010000002.1"/>
</dbReference>
<evidence type="ECO:0008006" key="4">
    <source>
        <dbReference type="Google" id="ProtNLM"/>
    </source>
</evidence>
<comment type="caution">
    <text evidence="2">The sequence shown here is derived from an EMBL/GenBank/DDBJ whole genome shotgun (WGS) entry which is preliminary data.</text>
</comment>
<evidence type="ECO:0000256" key="1">
    <source>
        <dbReference type="SAM" id="SignalP"/>
    </source>
</evidence>
<organism evidence="2 3">
    <name type="scientific">Streptomyces andamanensis</name>
    <dbReference type="NCBI Taxonomy" id="1565035"/>
    <lineage>
        <taxon>Bacteria</taxon>
        <taxon>Bacillati</taxon>
        <taxon>Actinomycetota</taxon>
        <taxon>Actinomycetes</taxon>
        <taxon>Kitasatosporales</taxon>
        <taxon>Streptomycetaceae</taxon>
        <taxon>Streptomyces</taxon>
    </lineage>
</organism>
<dbReference type="EMBL" id="JBHSDP010000002">
    <property type="protein sequence ID" value="MFC4326272.1"/>
    <property type="molecule type" value="Genomic_DNA"/>
</dbReference>
<protein>
    <recommendedName>
        <fullName evidence="4">Secreted protein</fullName>
    </recommendedName>
</protein>
<feature type="signal peptide" evidence="1">
    <location>
        <begin position="1"/>
        <end position="30"/>
    </location>
</feature>
<sequence>MKSWRKRMTYGLAAVAAAVAIPLTAGSASAASWHDIAGGPEMYPDMAACQADIPEAKKHYQDATCVDNNGRISLWVLY</sequence>
<evidence type="ECO:0000313" key="3">
    <source>
        <dbReference type="Proteomes" id="UP001595824"/>
    </source>
</evidence>
<gene>
    <name evidence="2" type="ORF">ACFPC0_00205</name>
</gene>